<proteinExistence type="predicted"/>
<dbReference type="STRING" id="203124.Tery_4596"/>
<dbReference type="AlphaFoldDB" id="Q10W02"/>
<dbReference type="HOGENOM" id="CLU_2526543_0_0_3"/>
<name>Q10W02_TRIEI</name>
<organism evidence="1">
    <name type="scientific">Trichodesmium erythraeum (strain IMS101)</name>
    <dbReference type="NCBI Taxonomy" id="203124"/>
    <lineage>
        <taxon>Bacteria</taxon>
        <taxon>Bacillati</taxon>
        <taxon>Cyanobacteriota</taxon>
        <taxon>Cyanophyceae</taxon>
        <taxon>Oscillatoriophycideae</taxon>
        <taxon>Oscillatoriales</taxon>
        <taxon>Microcoleaceae</taxon>
        <taxon>Trichodesmium</taxon>
    </lineage>
</organism>
<sequence>MEREKLLQSALRKKKLIYQKDLEDGNVLAIQPALDTSLFYTIEEIAILIERLMEIDSPRDSNGRLLEVRPKGNWFEFEVAKCLG</sequence>
<dbReference type="RefSeq" id="WP_011613889.1">
    <property type="nucleotide sequence ID" value="NC_008312.1"/>
</dbReference>
<accession>Q10W02</accession>
<protein>
    <submittedName>
        <fullName evidence="1">Uncharacterized protein</fullName>
    </submittedName>
</protein>
<dbReference type="EMBL" id="CP000393">
    <property type="protein sequence ID" value="ABG53572.1"/>
    <property type="molecule type" value="Genomic_DNA"/>
</dbReference>
<dbReference type="KEGG" id="ter:Tery_4596"/>
<gene>
    <name evidence="1" type="ordered locus">Tery_4596</name>
</gene>
<reference evidence="1" key="1">
    <citation type="submission" date="2006-06" db="EMBL/GenBank/DDBJ databases">
        <title>Complete sequence of Trichodesmium erythraeum IMS101.</title>
        <authorList>
            <consortium name="US DOE Joint Genome Institute"/>
            <person name="Copeland A."/>
            <person name="Lucas S."/>
            <person name="Lapidus A."/>
            <person name="Barry K."/>
            <person name="Detter J.C."/>
            <person name="Glavina del Rio T."/>
            <person name="Hammon N."/>
            <person name="Israni S."/>
            <person name="Dalin E."/>
            <person name="Tice H."/>
            <person name="Pitluck S."/>
            <person name="Kiss H."/>
            <person name="Munk A.C."/>
            <person name="Brettin T."/>
            <person name="Bruce D."/>
            <person name="Han C."/>
            <person name="Tapia R."/>
            <person name="Gilna P."/>
            <person name="Schmutz J."/>
            <person name="Larimer F."/>
            <person name="Land M."/>
            <person name="Hauser L."/>
            <person name="Kyrpides N."/>
            <person name="Kim E."/>
            <person name="Richardson P."/>
        </authorList>
    </citation>
    <scope>NUCLEOTIDE SEQUENCE [LARGE SCALE GENOMIC DNA]</scope>
    <source>
        <strain evidence="1">IMS101</strain>
    </source>
</reference>
<evidence type="ECO:0000313" key="1">
    <source>
        <dbReference type="EMBL" id="ABG53572.1"/>
    </source>
</evidence>